<dbReference type="InterPro" id="IPR008501">
    <property type="entry name" value="THOC7/Mft1"/>
</dbReference>
<dbReference type="GO" id="GO:0000445">
    <property type="term" value="C:THO complex part of transcription export complex"/>
    <property type="evidence" value="ECO:0007669"/>
    <property type="project" value="InterPro"/>
</dbReference>
<dbReference type="OrthoDB" id="205166at2759"/>
<accession>A0A4Q4SWJ1</accession>
<dbReference type="Pfam" id="PF05615">
    <property type="entry name" value="THOC7"/>
    <property type="match status" value="1"/>
</dbReference>
<comment type="caution">
    <text evidence="4">The sequence shown here is derived from an EMBL/GenBank/DDBJ whole genome shotgun (WGS) entry which is preliminary data.</text>
</comment>
<evidence type="ECO:0000256" key="1">
    <source>
        <dbReference type="ARBA" id="ARBA00004123"/>
    </source>
</evidence>
<feature type="compositionally biased region" description="Polar residues" evidence="3">
    <location>
        <begin position="58"/>
        <end position="77"/>
    </location>
</feature>
<feature type="compositionally biased region" description="Basic and acidic residues" evidence="3">
    <location>
        <begin position="387"/>
        <end position="397"/>
    </location>
</feature>
<comment type="subcellular location">
    <subcellularLocation>
        <location evidence="1">Nucleus</location>
    </subcellularLocation>
</comment>
<feature type="compositionally biased region" description="Polar residues" evidence="3">
    <location>
        <begin position="302"/>
        <end position="313"/>
    </location>
</feature>
<keyword evidence="5" id="KW-1185">Reference proteome</keyword>
<feature type="region of interest" description="Disordered" evidence="3">
    <location>
        <begin position="222"/>
        <end position="397"/>
    </location>
</feature>
<keyword evidence="2" id="KW-0539">Nucleus</keyword>
<evidence type="ECO:0000256" key="2">
    <source>
        <dbReference type="ARBA" id="ARBA00023242"/>
    </source>
</evidence>
<protein>
    <submittedName>
        <fullName evidence="4">Uncharacterized protein</fullName>
    </submittedName>
</protein>
<feature type="region of interest" description="Disordered" evidence="3">
    <location>
        <begin position="37"/>
        <end position="77"/>
    </location>
</feature>
<dbReference type="EMBL" id="QJNU01000749">
    <property type="protein sequence ID" value="RYO87534.1"/>
    <property type="molecule type" value="Genomic_DNA"/>
</dbReference>
<dbReference type="AlphaFoldDB" id="A0A4Q4SWJ1"/>
<proteinExistence type="predicted"/>
<dbReference type="STRING" id="155417.A0A4Q4SWJ1"/>
<feature type="compositionally biased region" description="Polar residues" evidence="3">
    <location>
        <begin position="320"/>
        <end position="331"/>
    </location>
</feature>
<dbReference type="Proteomes" id="UP000293360">
    <property type="component" value="Unassembled WGS sequence"/>
</dbReference>
<gene>
    <name evidence="4" type="ORF">DL764_008846</name>
</gene>
<name>A0A4Q4SWJ1_9PEZI</name>
<evidence type="ECO:0000313" key="4">
    <source>
        <dbReference type="EMBL" id="RYO87534.1"/>
    </source>
</evidence>
<feature type="compositionally biased region" description="Basic and acidic residues" evidence="3">
    <location>
        <begin position="362"/>
        <end position="376"/>
    </location>
</feature>
<evidence type="ECO:0000313" key="5">
    <source>
        <dbReference type="Proteomes" id="UP000293360"/>
    </source>
</evidence>
<reference evidence="4 5" key="1">
    <citation type="submission" date="2018-06" db="EMBL/GenBank/DDBJ databases">
        <title>Complete Genomes of Monosporascus.</title>
        <authorList>
            <person name="Robinson A.J."/>
            <person name="Natvig D.O."/>
        </authorList>
    </citation>
    <scope>NUCLEOTIDE SEQUENCE [LARGE SCALE GENOMIC DNA]</scope>
    <source>
        <strain evidence="4 5">CBS 110550</strain>
    </source>
</reference>
<dbReference type="GO" id="GO:0006397">
    <property type="term" value="P:mRNA processing"/>
    <property type="evidence" value="ECO:0007669"/>
    <property type="project" value="InterPro"/>
</dbReference>
<evidence type="ECO:0000256" key="3">
    <source>
        <dbReference type="SAM" id="MobiDB-lite"/>
    </source>
</evidence>
<sequence>MATAQFGLLDEREEGELHKIRLLNVEEKPFKRLTKRLVAPGAFTNPNSTKLPTPPPESNQAESQDGTANANNPTATPDITALKEDITLDFAAFDSAIARLQLLASANEAERQRYADDRLRILRTMDSVREGNAALRTRLEGARATLAQRRKFDELADRITGNRMLRTRAEQHANLAKLADECADLERESEDYGATWCERRGQFERLVDEGKRLRALIRDEKEEVERREGMDTGDNNDEAESATPAGTKSGNATPRPDHAAVSASASSLGPKAEGEGGATPRPYSPAPGAGDEGLKPKPDGSGSFSSRAASQVPSVRAGSQDPSLRAESQQLRDGELEEGEDVEMGESGTQQQQADTPMSEETYEKRGATEGQEARETPQITVNAVEDGGKDDKMDTT</sequence>
<organism evidence="4 5">
    <name type="scientific">Monosporascus ibericus</name>
    <dbReference type="NCBI Taxonomy" id="155417"/>
    <lineage>
        <taxon>Eukaryota</taxon>
        <taxon>Fungi</taxon>
        <taxon>Dikarya</taxon>
        <taxon>Ascomycota</taxon>
        <taxon>Pezizomycotina</taxon>
        <taxon>Sordariomycetes</taxon>
        <taxon>Xylariomycetidae</taxon>
        <taxon>Xylariales</taxon>
        <taxon>Xylariales incertae sedis</taxon>
        <taxon>Monosporascus</taxon>
    </lineage>
</organism>
<feature type="compositionally biased region" description="Acidic residues" evidence="3">
    <location>
        <begin position="335"/>
        <end position="344"/>
    </location>
</feature>